<evidence type="ECO:0000256" key="5">
    <source>
        <dbReference type="ARBA" id="ARBA00076245"/>
    </source>
</evidence>
<dbReference type="GO" id="GO:0019843">
    <property type="term" value="F:rRNA binding"/>
    <property type="evidence" value="ECO:0007669"/>
    <property type="project" value="InterPro"/>
</dbReference>
<evidence type="ECO:0000256" key="6">
    <source>
        <dbReference type="RuleBase" id="RU000561"/>
    </source>
</evidence>
<gene>
    <name evidence="7" type="ORF">CCAP1982_LOCUS14551</name>
</gene>
<evidence type="ECO:0000256" key="2">
    <source>
        <dbReference type="ARBA" id="ARBA00022980"/>
    </source>
</evidence>
<dbReference type="Proteomes" id="UP000606786">
    <property type="component" value="Unassembled WGS sequence"/>
</dbReference>
<comment type="caution">
    <text evidence="7">The sequence shown here is derived from an EMBL/GenBank/DDBJ whole genome shotgun (WGS) entry which is preliminary data.</text>
</comment>
<dbReference type="InterPro" id="IPR005813">
    <property type="entry name" value="Ribosomal_bL20"/>
</dbReference>
<accession>A0A811V713</accession>
<keyword evidence="3 6" id="KW-0687">Ribonucleoprotein</keyword>
<dbReference type="GO" id="GO:1990904">
    <property type="term" value="C:ribonucleoprotein complex"/>
    <property type="evidence" value="ECO:0007669"/>
    <property type="project" value="UniProtKB-KW"/>
</dbReference>
<organism evidence="7 8">
    <name type="scientific">Ceratitis capitata</name>
    <name type="common">Mediterranean fruit fly</name>
    <name type="synonym">Tephritis capitata</name>
    <dbReference type="NCBI Taxonomy" id="7213"/>
    <lineage>
        <taxon>Eukaryota</taxon>
        <taxon>Metazoa</taxon>
        <taxon>Ecdysozoa</taxon>
        <taxon>Arthropoda</taxon>
        <taxon>Hexapoda</taxon>
        <taxon>Insecta</taxon>
        <taxon>Pterygota</taxon>
        <taxon>Neoptera</taxon>
        <taxon>Endopterygota</taxon>
        <taxon>Diptera</taxon>
        <taxon>Brachycera</taxon>
        <taxon>Muscomorpha</taxon>
        <taxon>Tephritoidea</taxon>
        <taxon>Tephritidae</taxon>
        <taxon>Ceratitis</taxon>
        <taxon>Ceratitis</taxon>
    </lineage>
</organism>
<dbReference type="OrthoDB" id="10251781at2759"/>
<evidence type="ECO:0000313" key="8">
    <source>
        <dbReference type="Proteomes" id="UP000606786"/>
    </source>
</evidence>
<dbReference type="AlphaFoldDB" id="A0A811V713"/>
<dbReference type="PANTHER" id="PTHR10986">
    <property type="entry name" value="39S RIBOSOMAL PROTEIN L20"/>
    <property type="match status" value="1"/>
</dbReference>
<dbReference type="SUPFAM" id="SSF74731">
    <property type="entry name" value="Ribosomal protein L20"/>
    <property type="match status" value="1"/>
</dbReference>
<dbReference type="FunFam" id="1.10.1900.20:FF:000001">
    <property type="entry name" value="50S ribosomal protein L20"/>
    <property type="match status" value="1"/>
</dbReference>
<reference evidence="7" key="1">
    <citation type="submission" date="2020-11" db="EMBL/GenBank/DDBJ databases">
        <authorList>
            <person name="Whitehead M."/>
        </authorList>
    </citation>
    <scope>NUCLEOTIDE SEQUENCE</scope>
    <source>
        <strain evidence="7">EGII</strain>
    </source>
</reference>
<evidence type="ECO:0000256" key="3">
    <source>
        <dbReference type="ARBA" id="ARBA00023274"/>
    </source>
</evidence>
<dbReference type="GO" id="GO:0003735">
    <property type="term" value="F:structural constituent of ribosome"/>
    <property type="evidence" value="ECO:0007669"/>
    <property type="project" value="InterPro"/>
</dbReference>
<evidence type="ECO:0000256" key="1">
    <source>
        <dbReference type="ARBA" id="ARBA00007698"/>
    </source>
</evidence>
<keyword evidence="8" id="KW-1185">Reference proteome</keyword>
<dbReference type="EMBL" id="CAJHJT010000034">
    <property type="protein sequence ID" value="CAD7006225.1"/>
    <property type="molecule type" value="Genomic_DNA"/>
</dbReference>
<dbReference type="Gene3D" id="6.10.160.10">
    <property type="match status" value="1"/>
</dbReference>
<proteinExistence type="inferred from homology"/>
<dbReference type="NCBIfam" id="TIGR01032">
    <property type="entry name" value="rplT_bact"/>
    <property type="match status" value="1"/>
</dbReference>
<dbReference type="GO" id="GO:0006412">
    <property type="term" value="P:translation"/>
    <property type="evidence" value="ECO:0007669"/>
    <property type="project" value="InterPro"/>
</dbReference>
<evidence type="ECO:0000313" key="7">
    <source>
        <dbReference type="EMBL" id="CAD7006225.1"/>
    </source>
</evidence>
<sequence length="151" mass="17537">MVSPTLALFVRSKGPDEFWRKRRIFKLAAHFRGRKRNCYSIAVRYVHRALVYATKGRKLKKMDMAELWSRRVQAGCEQYGITLDTFKDTLTRNNILLNKKSLSDLAIWEPKSFETLVKLSRERAVVDSLPGLTERSVMNQVYGLANLKLDK</sequence>
<name>A0A811V713_CERCA</name>
<evidence type="ECO:0000256" key="4">
    <source>
        <dbReference type="ARBA" id="ARBA00072767"/>
    </source>
</evidence>
<protein>
    <recommendedName>
        <fullName evidence="4">Large ribosomal subunit protein bL20m</fullName>
    </recommendedName>
    <alternativeName>
        <fullName evidence="5">39S ribosomal protein L20, mitochondrial</fullName>
    </alternativeName>
</protein>
<dbReference type="Gene3D" id="1.10.1900.20">
    <property type="entry name" value="Ribosomal protein L20"/>
    <property type="match status" value="1"/>
</dbReference>
<dbReference type="Pfam" id="PF00453">
    <property type="entry name" value="Ribosomal_L20"/>
    <property type="match status" value="1"/>
</dbReference>
<dbReference type="GO" id="GO:0005840">
    <property type="term" value="C:ribosome"/>
    <property type="evidence" value="ECO:0007669"/>
    <property type="project" value="UniProtKB-KW"/>
</dbReference>
<comment type="similarity">
    <text evidence="1 6">Belongs to the bacterial ribosomal protein bL20 family.</text>
</comment>
<dbReference type="InterPro" id="IPR035566">
    <property type="entry name" value="Ribosomal_protein_bL20_C"/>
</dbReference>
<keyword evidence="2 6" id="KW-0689">Ribosomal protein</keyword>
<dbReference type="PRINTS" id="PR00062">
    <property type="entry name" value="RIBOSOMALL20"/>
</dbReference>